<protein>
    <recommendedName>
        <fullName evidence="3">LOB domain-containing protein</fullName>
    </recommendedName>
</protein>
<gene>
    <name evidence="4" type="ORF">MTR67_035737</name>
</gene>
<feature type="compositionally biased region" description="Polar residues" evidence="2">
    <location>
        <begin position="1"/>
        <end position="15"/>
    </location>
</feature>
<feature type="region of interest" description="Disordered" evidence="2">
    <location>
        <begin position="1"/>
        <end position="23"/>
    </location>
</feature>
<accession>A0AAF0UAF4</accession>
<name>A0AAF0UAF4_SOLVR</name>
<organism evidence="4 5">
    <name type="scientific">Solanum verrucosum</name>
    <dbReference type="NCBI Taxonomy" id="315347"/>
    <lineage>
        <taxon>Eukaryota</taxon>
        <taxon>Viridiplantae</taxon>
        <taxon>Streptophyta</taxon>
        <taxon>Embryophyta</taxon>
        <taxon>Tracheophyta</taxon>
        <taxon>Spermatophyta</taxon>
        <taxon>Magnoliopsida</taxon>
        <taxon>eudicotyledons</taxon>
        <taxon>Gunneridae</taxon>
        <taxon>Pentapetalae</taxon>
        <taxon>asterids</taxon>
        <taxon>lamiids</taxon>
        <taxon>Solanales</taxon>
        <taxon>Solanaceae</taxon>
        <taxon>Solanoideae</taxon>
        <taxon>Solaneae</taxon>
        <taxon>Solanum</taxon>
    </lineage>
</organism>
<dbReference type="PANTHER" id="PTHR31301:SF186">
    <property type="entry name" value="OS09G0364100 PROTEIN"/>
    <property type="match status" value="1"/>
</dbReference>
<dbReference type="InterPro" id="IPR004883">
    <property type="entry name" value="LOB"/>
</dbReference>
<evidence type="ECO:0000256" key="2">
    <source>
        <dbReference type="SAM" id="MobiDB-lite"/>
    </source>
</evidence>
<evidence type="ECO:0000259" key="3">
    <source>
        <dbReference type="PROSITE" id="PS50891"/>
    </source>
</evidence>
<dbReference type="PANTHER" id="PTHR31301">
    <property type="entry name" value="LOB DOMAIN-CONTAINING PROTEIN 4-RELATED"/>
    <property type="match status" value="1"/>
</dbReference>
<dbReference type="Proteomes" id="UP001234989">
    <property type="component" value="Chromosome 8"/>
</dbReference>
<comment type="similarity">
    <text evidence="1">Belongs to the LOB domain-containing protein family.</text>
</comment>
<proteinExistence type="inferred from homology"/>
<keyword evidence="5" id="KW-1185">Reference proteome</keyword>
<evidence type="ECO:0000256" key="1">
    <source>
        <dbReference type="ARBA" id="ARBA00005474"/>
    </source>
</evidence>
<sequence>MTNIVNHNQNVSSALTPPPPSLNTTTTITKVASRGCGGGNGSQACAACKYQRRRCAPDCLLAPYFPVERNKEFLNAHKLFGVSNLLKLLRNVEPFQRDNAMKALIFEANIRAGDPVGGCYRIIMNLQRLINLYETELQFTYNEIFRVQAVDIQNNINTNTNSVQVNNSIGGGFNRSCIGHSSKGINSIGRFGESSKKVNSMDGFGESTKGINSIGRFGESLKEIISIGINSIDGFNRSESLNSQIIKVELLDDFNNEFEMKADEFETKVAISSSKGKQSVVENGDFKPYFGNNCKGKGVARYVN</sequence>
<feature type="domain" description="LOB" evidence="3">
    <location>
        <begin position="43"/>
        <end position="144"/>
    </location>
</feature>
<dbReference type="Pfam" id="PF03195">
    <property type="entry name" value="LOB"/>
    <property type="match status" value="1"/>
</dbReference>
<evidence type="ECO:0000313" key="5">
    <source>
        <dbReference type="Proteomes" id="UP001234989"/>
    </source>
</evidence>
<evidence type="ECO:0000313" key="4">
    <source>
        <dbReference type="EMBL" id="WMV42352.1"/>
    </source>
</evidence>
<dbReference type="EMBL" id="CP133619">
    <property type="protein sequence ID" value="WMV42352.1"/>
    <property type="molecule type" value="Genomic_DNA"/>
</dbReference>
<dbReference type="PROSITE" id="PS50891">
    <property type="entry name" value="LOB"/>
    <property type="match status" value="1"/>
</dbReference>
<dbReference type="AlphaFoldDB" id="A0AAF0UAF4"/>
<reference evidence="4" key="1">
    <citation type="submission" date="2023-08" db="EMBL/GenBank/DDBJ databases">
        <title>A de novo genome assembly of Solanum verrucosum Schlechtendal, a Mexican diploid species geographically isolated from the other diploid A-genome species in potato relatives.</title>
        <authorList>
            <person name="Hosaka K."/>
        </authorList>
    </citation>
    <scope>NUCLEOTIDE SEQUENCE</scope>
    <source>
        <tissue evidence="4">Young leaves</tissue>
    </source>
</reference>